<dbReference type="Gene3D" id="3.30.1150.10">
    <property type="match status" value="1"/>
</dbReference>
<dbReference type="AlphaFoldDB" id="A0A7X1KDM8"/>
<dbReference type="GO" id="GO:0016020">
    <property type="term" value="C:membrane"/>
    <property type="evidence" value="ECO:0007669"/>
    <property type="project" value="UniProtKB-SubCell"/>
</dbReference>
<feature type="transmembrane region" description="Helical" evidence="6">
    <location>
        <begin position="15"/>
        <end position="33"/>
    </location>
</feature>
<keyword evidence="4 6" id="KW-0472">Membrane</keyword>
<sequence length="247" mass="24844">MSAGSDLSAPPRVRLGVALLVAGLHSLAILGLIRAFAPDLAGRAIDAVVSTFAVEAPRSPEPRPPEPSPPPKSSAPTPAGQAAPAGRRAVPRATVTPPPRITLAPPVAAPPVAATGTADTSGARDQGAGTGAGGEGSGTGRGTAGTGQGGGSAAVKIAGEINSARDYPIATRDLRIGDRVIVAITVGTDGRPSACRVVRPSRDAQADAITCRLALARFRFRPATDGAGTPVVSVFGWQQRWFYRGGE</sequence>
<keyword evidence="3 6" id="KW-1133">Transmembrane helix</keyword>
<evidence type="ECO:0000259" key="7">
    <source>
        <dbReference type="Pfam" id="PF03544"/>
    </source>
</evidence>
<feature type="compositionally biased region" description="Gly residues" evidence="5">
    <location>
        <begin position="128"/>
        <end position="152"/>
    </location>
</feature>
<dbReference type="Proteomes" id="UP000520156">
    <property type="component" value="Unassembled WGS sequence"/>
</dbReference>
<feature type="region of interest" description="Disordered" evidence="5">
    <location>
        <begin position="55"/>
        <end position="152"/>
    </location>
</feature>
<evidence type="ECO:0000256" key="1">
    <source>
        <dbReference type="ARBA" id="ARBA00004167"/>
    </source>
</evidence>
<organism evidence="8 9">
    <name type="scientific">Novosphingobium aerophilum</name>
    <dbReference type="NCBI Taxonomy" id="2839843"/>
    <lineage>
        <taxon>Bacteria</taxon>
        <taxon>Pseudomonadati</taxon>
        <taxon>Pseudomonadota</taxon>
        <taxon>Alphaproteobacteria</taxon>
        <taxon>Sphingomonadales</taxon>
        <taxon>Sphingomonadaceae</taxon>
        <taxon>Novosphingobium</taxon>
    </lineage>
</organism>
<dbReference type="SUPFAM" id="SSF74653">
    <property type="entry name" value="TolA/TonB C-terminal domain"/>
    <property type="match status" value="1"/>
</dbReference>
<dbReference type="InterPro" id="IPR006260">
    <property type="entry name" value="TonB/TolA_C"/>
</dbReference>
<gene>
    <name evidence="8" type="ORF">H7F49_16725</name>
</gene>
<comment type="subcellular location">
    <subcellularLocation>
        <location evidence="1">Membrane</location>
        <topology evidence="1">Single-pass membrane protein</topology>
    </subcellularLocation>
</comment>
<feature type="compositionally biased region" description="Low complexity" evidence="5">
    <location>
        <begin position="74"/>
        <end position="95"/>
    </location>
</feature>
<dbReference type="RefSeq" id="WP_185684715.1">
    <property type="nucleotide sequence ID" value="NZ_JACLAU010000044.1"/>
</dbReference>
<feature type="domain" description="TonB C-terminal" evidence="7">
    <location>
        <begin position="165"/>
        <end position="231"/>
    </location>
</feature>
<reference evidence="8 9" key="1">
    <citation type="submission" date="2020-08" db="EMBL/GenBank/DDBJ databases">
        <title>The genome sequence of Novosphingobium flavum 4Y4.</title>
        <authorList>
            <person name="Liu Y."/>
        </authorList>
    </citation>
    <scope>NUCLEOTIDE SEQUENCE [LARGE SCALE GENOMIC DNA]</scope>
    <source>
        <strain evidence="8 9">4Y4</strain>
    </source>
</reference>
<evidence type="ECO:0000256" key="6">
    <source>
        <dbReference type="SAM" id="Phobius"/>
    </source>
</evidence>
<evidence type="ECO:0000313" key="9">
    <source>
        <dbReference type="Proteomes" id="UP000520156"/>
    </source>
</evidence>
<evidence type="ECO:0000256" key="3">
    <source>
        <dbReference type="ARBA" id="ARBA00022989"/>
    </source>
</evidence>
<dbReference type="EMBL" id="JACLAU010000044">
    <property type="protein sequence ID" value="MBC2653332.1"/>
    <property type="molecule type" value="Genomic_DNA"/>
</dbReference>
<dbReference type="GO" id="GO:0055085">
    <property type="term" value="P:transmembrane transport"/>
    <property type="evidence" value="ECO:0007669"/>
    <property type="project" value="InterPro"/>
</dbReference>
<evidence type="ECO:0000256" key="4">
    <source>
        <dbReference type="ARBA" id="ARBA00023136"/>
    </source>
</evidence>
<keyword evidence="9" id="KW-1185">Reference proteome</keyword>
<proteinExistence type="predicted"/>
<accession>A0A7X1KDM8</accession>
<evidence type="ECO:0000256" key="5">
    <source>
        <dbReference type="SAM" id="MobiDB-lite"/>
    </source>
</evidence>
<protein>
    <submittedName>
        <fullName evidence="8">TonB family protein</fullName>
    </submittedName>
</protein>
<evidence type="ECO:0000313" key="8">
    <source>
        <dbReference type="EMBL" id="MBC2653332.1"/>
    </source>
</evidence>
<dbReference type="NCBIfam" id="TIGR01352">
    <property type="entry name" value="tonB_Cterm"/>
    <property type="match status" value="1"/>
</dbReference>
<dbReference type="Pfam" id="PF03544">
    <property type="entry name" value="TonB_C"/>
    <property type="match status" value="1"/>
</dbReference>
<keyword evidence="2 6" id="KW-0812">Transmembrane</keyword>
<dbReference type="InterPro" id="IPR037682">
    <property type="entry name" value="TonB_C"/>
</dbReference>
<feature type="compositionally biased region" description="Low complexity" evidence="5">
    <location>
        <begin position="104"/>
        <end position="114"/>
    </location>
</feature>
<comment type="caution">
    <text evidence="8">The sequence shown here is derived from an EMBL/GenBank/DDBJ whole genome shotgun (WGS) entry which is preliminary data.</text>
</comment>
<name>A0A7X1KDM8_9SPHN</name>
<evidence type="ECO:0000256" key="2">
    <source>
        <dbReference type="ARBA" id="ARBA00022692"/>
    </source>
</evidence>